<dbReference type="Proteomes" id="UP001642464">
    <property type="component" value="Unassembled WGS sequence"/>
</dbReference>
<name>A0ABP0JP35_9DINO</name>
<evidence type="ECO:0008006" key="4">
    <source>
        <dbReference type="Google" id="ProtNLM"/>
    </source>
</evidence>
<keyword evidence="3" id="KW-1185">Reference proteome</keyword>
<feature type="transmembrane region" description="Helical" evidence="1">
    <location>
        <begin position="45"/>
        <end position="66"/>
    </location>
</feature>
<keyword evidence="1" id="KW-0812">Transmembrane</keyword>
<dbReference type="PROSITE" id="PS51257">
    <property type="entry name" value="PROKAR_LIPOPROTEIN"/>
    <property type="match status" value="1"/>
</dbReference>
<organism evidence="2 3">
    <name type="scientific">Durusdinium trenchii</name>
    <dbReference type="NCBI Taxonomy" id="1381693"/>
    <lineage>
        <taxon>Eukaryota</taxon>
        <taxon>Sar</taxon>
        <taxon>Alveolata</taxon>
        <taxon>Dinophyceae</taxon>
        <taxon>Suessiales</taxon>
        <taxon>Symbiodiniaceae</taxon>
        <taxon>Durusdinium</taxon>
    </lineage>
</organism>
<dbReference type="InterPro" id="IPR025363">
    <property type="entry name" value="DUF4267"/>
</dbReference>
<sequence length="129" mass="14253">MTRWVHTAVRVGCCFVGLGASCFASPISAAESYGFLTTDEDTLRWVKVTGIRDLSLGVATLALFFLYPPAIRVFAPSAMFVTLGDAVTRLILRQHSAPYQHHFGSLVLLVLSVCAWLDPRLDMSDQKYQ</sequence>
<gene>
    <name evidence="2" type="ORF">SCF082_LOCUS13081</name>
</gene>
<dbReference type="Pfam" id="PF14087">
    <property type="entry name" value="DUF4267"/>
    <property type="match status" value="1"/>
</dbReference>
<keyword evidence="1" id="KW-1133">Transmembrane helix</keyword>
<evidence type="ECO:0000313" key="2">
    <source>
        <dbReference type="EMBL" id="CAK9016211.1"/>
    </source>
</evidence>
<dbReference type="EMBL" id="CAXAMM010008058">
    <property type="protein sequence ID" value="CAK9016211.1"/>
    <property type="molecule type" value="Genomic_DNA"/>
</dbReference>
<accession>A0ABP0JP35</accession>
<proteinExistence type="predicted"/>
<reference evidence="2 3" key="1">
    <citation type="submission" date="2024-02" db="EMBL/GenBank/DDBJ databases">
        <authorList>
            <person name="Chen Y."/>
            <person name="Shah S."/>
            <person name="Dougan E. K."/>
            <person name="Thang M."/>
            <person name="Chan C."/>
        </authorList>
    </citation>
    <scope>NUCLEOTIDE SEQUENCE [LARGE SCALE GENOMIC DNA]</scope>
</reference>
<feature type="transmembrane region" description="Helical" evidence="1">
    <location>
        <begin position="98"/>
        <end position="117"/>
    </location>
</feature>
<protein>
    <recommendedName>
        <fullName evidence="4">DUF4267 domain-containing protein</fullName>
    </recommendedName>
</protein>
<evidence type="ECO:0000256" key="1">
    <source>
        <dbReference type="SAM" id="Phobius"/>
    </source>
</evidence>
<evidence type="ECO:0000313" key="3">
    <source>
        <dbReference type="Proteomes" id="UP001642464"/>
    </source>
</evidence>
<comment type="caution">
    <text evidence="2">The sequence shown here is derived from an EMBL/GenBank/DDBJ whole genome shotgun (WGS) entry which is preliminary data.</text>
</comment>
<keyword evidence="1" id="KW-0472">Membrane</keyword>